<evidence type="ECO:0008006" key="5">
    <source>
        <dbReference type="Google" id="ProtNLM"/>
    </source>
</evidence>
<protein>
    <recommendedName>
        <fullName evidence="5">DUF1549 domain-containing protein</fullName>
    </recommendedName>
</protein>
<evidence type="ECO:0000259" key="1">
    <source>
        <dbReference type="Pfam" id="PF07583"/>
    </source>
</evidence>
<evidence type="ECO:0000313" key="4">
    <source>
        <dbReference type="Proteomes" id="UP000319576"/>
    </source>
</evidence>
<gene>
    <name evidence="3" type="ORF">ETAA1_42010</name>
</gene>
<dbReference type="RefSeq" id="WP_145241783.1">
    <property type="nucleotide sequence ID" value="NZ_CP036273.1"/>
</dbReference>
<keyword evidence="4" id="KW-1185">Reference proteome</keyword>
<dbReference type="EMBL" id="CP036273">
    <property type="protein sequence ID" value="QDU22224.1"/>
    <property type="molecule type" value="Genomic_DNA"/>
</dbReference>
<feature type="domain" description="DUF1553" evidence="2">
    <location>
        <begin position="286"/>
        <end position="504"/>
    </location>
</feature>
<dbReference type="InterPro" id="IPR022655">
    <property type="entry name" value="DUF1553"/>
</dbReference>
<proteinExistence type="predicted"/>
<dbReference type="OrthoDB" id="289126at2"/>
<dbReference type="PANTHER" id="PTHR35889">
    <property type="entry name" value="CYCLOINULO-OLIGOSACCHARIDE FRUCTANOTRANSFERASE-RELATED"/>
    <property type="match status" value="1"/>
</dbReference>
<accession>A0A517XXK9</accession>
<organism evidence="3 4">
    <name type="scientific">Urbifossiella limnaea</name>
    <dbReference type="NCBI Taxonomy" id="2528023"/>
    <lineage>
        <taxon>Bacteria</taxon>
        <taxon>Pseudomonadati</taxon>
        <taxon>Planctomycetota</taxon>
        <taxon>Planctomycetia</taxon>
        <taxon>Gemmatales</taxon>
        <taxon>Gemmataceae</taxon>
        <taxon>Urbifossiella</taxon>
    </lineage>
</organism>
<dbReference type="Pfam" id="PF07583">
    <property type="entry name" value="PSCyt2"/>
    <property type="match status" value="1"/>
</dbReference>
<dbReference type="KEGG" id="uli:ETAA1_42010"/>
<dbReference type="AlphaFoldDB" id="A0A517XXK9"/>
<dbReference type="PANTHER" id="PTHR35889:SF3">
    <property type="entry name" value="F-BOX DOMAIN-CONTAINING PROTEIN"/>
    <property type="match status" value="1"/>
</dbReference>
<dbReference type="InterPro" id="IPR011444">
    <property type="entry name" value="DUF1549"/>
</dbReference>
<dbReference type="Pfam" id="PF07587">
    <property type="entry name" value="PSD1"/>
    <property type="match status" value="1"/>
</dbReference>
<feature type="domain" description="DUF1549" evidence="1">
    <location>
        <begin position="52"/>
        <end position="243"/>
    </location>
</feature>
<evidence type="ECO:0000313" key="3">
    <source>
        <dbReference type="EMBL" id="QDU22224.1"/>
    </source>
</evidence>
<dbReference type="Proteomes" id="UP000319576">
    <property type="component" value="Chromosome"/>
</dbReference>
<evidence type="ECO:0000259" key="2">
    <source>
        <dbReference type="Pfam" id="PF07587"/>
    </source>
</evidence>
<reference evidence="3 4" key="1">
    <citation type="submission" date="2019-02" db="EMBL/GenBank/DDBJ databases">
        <title>Deep-cultivation of Planctomycetes and their phenomic and genomic characterization uncovers novel biology.</title>
        <authorList>
            <person name="Wiegand S."/>
            <person name="Jogler M."/>
            <person name="Boedeker C."/>
            <person name="Pinto D."/>
            <person name="Vollmers J."/>
            <person name="Rivas-Marin E."/>
            <person name="Kohn T."/>
            <person name="Peeters S.H."/>
            <person name="Heuer A."/>
            <person name="Rast P."/>
            <person name="Oberbeckmann S."/>
            <person name="Bunk B."/>
            <person name="Jeske O."/>
            <person name="Meyerdierks A."/>
            <person name="Storesund J.E."/>
            <person name="Kallscheuer N."/>
            <person name="Luecker S."/>
            <person name="Lage O.M."/>
            <person name="Pohl T."/>
            <person name="Merkel B.J."/>
            <person name="Hornburger P."/>
            <person name="Mueller R.-W."/>
            <person name="Bruemmer F."/>
            <person name="Labrenz M."/>
            <person name="Spormann A.M."/>
            <person name="Op den Camp H."/>
            <person name="Overmann J."/>
            <person name="Amann R."/>
            <person name="Jetten M.S.M."/>
            <person name="Mascher T."/>
            <person name="Medema M.H."/>
            <person name="Devos D.P."/>
            <person name="Kaster A.-K."/>
            <person name="Ovreas L."/>
            <person name="Rohde M."/>
            <person name="Galperin M.Y."/>
            <person name="Jogler C."/>
        </authorList>
    </citation>
    <scope>NUCLEOTIDE SEQUENCE [LARGE SCALE GENOMIC DNA]</scope>
    <source>
        <strain evidence="3 4">ETA_A1</strain>
    </source>
</reference>
<sequence length="536" mass="59408">MWAKHLILPAAVVVALLALRASLFPLDSKARQIAFDPGPAAGDDFSAVVARVDEAFHQDWAEKGLSAAPRAADLLVARRLSLGLTGTVPSLEEIRQFEEQPGAGRLEGWTNHLLHDRRFADYFAERLSRAYLGSEEGPLVVYRKRRFLAWLSDQLLANRPYGEAVRDMIASSGLNTSTPAVNFIAAAYDEGKEKADPEKLAIRVSRAFLGLRLDCAQCHDHFLEPSWKQTDFQALAAFFGQTRQIVTNVTDGDGEYRFQDRVNGGTVAIEPAVPFLPELIPAEGTRREKLAGWLTDRRNPHFARAAVNRVWAMLFGRPLRAKVEAQTLDDPAPAALDILAADFAAHGHDLRRLILLIASTEVFRLDSTSPDEVTDEHEKVWAAFPLTRLRPEQVIGGVLQAASVKTIDRNSHVLVRLIRYASERDFVQRYGDPDDDDSAQAPGTLPQRLLLMNGELVDKQARDDLVNASARIALLAPTDEAAVETAYLSVLTRRPTGRELSHFSAQLSGLTGGARQRRLADLFWVLFNSTELSYNH</sequence>
<name>A0A517XXK9_9BACT</name>